<keyword evidence="3" id="KW-1185">Reference proteome</keyword>
<dbReference type="GO" id="GO:0098794">
    <property type="term" value="C:postsynapse"/>
    <property type="evidence" value="ECO:0007669"/>
    <property type="project" value="TreeGrafter"/>
</dbReference>
<evidence type="ECO:0000313" key="3">
    <source>
        <dbReference type="Proteomes" id="UP001233999"/>
    </source>
</evidence>
<dbReference type="GO" id="GO:0098703">
    <property type="term" value="P:calcium ion import across plasma membrane"/>
    <property type="evidence" value="ECO:0007669"/>
    <property type="project" value="TreeGrafter"/>
</dbReference>
<dbReference type="InterPro" id="IPR038081">
    <property type="entry name" value="CalX-like_sf"/>
</dbReference>
<protein>
    <submittedName>
        <fullName evidence="2">Uncharacterized protein</fullName>
    </submittedName>
</protein>
<evidence type="ECO:0000256" key="1">
    <source>
        <dbReference type="ARBA" id="ARBA00023065"/>
    </source>
</evidence>
<reference evidence="2" key="1">
    <citation type="journal article" date="2023" name="IScience">
        <title>Live-bearing cockroach genome reveals convergent evolutionary mechanisms linked to viviparity in insects and beyond.</title>
        <authorList>
            <person name="Fouks B."/>
            <person name="Harrison M.C."/>
            <person name="Mikhailova A.A."/>
            <person name="Marchal E."/>
            <person name="English S."/>
            <person name="Carruthers M."/>
            <person name="Jennings E.C."/>
            <person name="Chiamaka E.L."/>
            <person name="Frigard R.A."/>
            <person name="Pippel M."/>
            <person name="Attardo G.M."/>
            <person name="Benoit J.B."/>
            <person name="Bornberg-Bauer E."/>
            <person name="Tobe S.S."/>
        </authorList>
    </citation>
    <scope>NUCLEOTIDE SEQUENCE</scope>
    <source>
        <strain evidence="2">Stay&amp;Tobe</strain>
    </source>
</reference>
<accession>A0AAD8EHG1</accession>
<dbReference type="PANTHER" id="PTHR11878">
    <property type="entry name" value="SODIUM/CALCIUM EXCHANGER"/>
    <property type="match status" value="1"/>
</dbReference>
<proteinExistence type="predicted"/>
<gene>
    <name evidence="2" type="ORF">L9F63_027855</name>
</gene>
<organism evidence="2 3">
    <name type="scientific">Diploptera punctata</name>
    <name type="common">Pacific beetle cockroach</name>
    <dbReference type="NCBI Taxonomy" id="6984"/>
    <lineage>
        <taxon>Eukaryota</taxon>
        <taxon>Metazoa</taxon>
        <taxon>Ecdysozoa</taxon>
        <taxon>Arthropoda</taxon>
        <taxon>Hexapoda</taxon>
        <taxon>Insecta</taxon>
        <taxon>Pterygota</taxon>
        <taxon>Neoptera</taxon>
        <taxon>Polyneoptera</taxon>
        <taxon>Dictyoptera</taxon>
        <taxon>Blattodea</taxon>
        <taxon>Blaberoidea</taxon>
        <taxon>Blaberidae</taxon>
        <taxon>Diplopterinae</taxon>
        <taxon>Diploptera</taxon>
    </lineage>
</organism>
<dbReference type="GO" id="GO:0005432">
    <property type="term" value="F:calcium:sodium antiporter activity"/>
    <property type="evidence" value="ECO:0007669"/>
    <property type="project" value="TreeGrafter"/>
</dbReference>
<dbReference type="AlphaFoldDB" id="A0AAD8EHG1"/>
<dbReference type="Proteomes" id="UP001233999">
    <property type="component" value="Unassembled WGS sequence"/>
</dbReference>
<evidence type="ECO:0000313" key="2">
    <source>
        <dbReference type="EMBL" id="KAJ9590306.1"/>
    </source>
</evidence>
<dbReference type="InterPro" id="IPR051171">
    <property type="entry name" value="CaCA"/>
</dbReference>
<dbReference type="GO" id="GO:0042383">
    <property type="term" value="C:sarcolemma"/>
    <property type="evidence" value="ECO:0007669"/>
    <property type="project" value="TreeGrafter"/>
</dbReference>
<dbReference type="Gene3D" id="2.60.40.2030">
    <property type="match status" value="1"/>
</dbReference>
<keyword evidence="1" id="KW-0406">Ion transport</keyword>
<comment type="caution">
    <text evidence="2">The sequence shown here is derived from an EMBL/GenBank/DDBJ whole genome shotgun (WGS) entry which is preliminary data.</text>
</comment>
<dbReference type="GO" id="GO:0030424">
    <property type="term" value="C:axon"/>
    <property type="evidence" value="ECO:0007669"/>
    <property type="project" value="TreeGrafter"/>
</dbReference>
<keyword evidence="1" id="KW-0813">Transport</keyword>
<name>A0AAD8EHG1_DIPPU</name>
<sequence length="149" mass="17196">MEYAVFQGFEEAGVAAIAERKRPEELTEEDKMALLGRPRLGDITRAQIRIKESKEFKNTVDKLVQRANASILIGTSSWKEQFIEAITVSPGEDRNKIMIHLDLEKTGPANFLFCYSGRKQIQQIKGLRTCYHHLVFHLIEAWRLFLTFI</sequence>
<dbReference type="EMBL" id="JASPKZ010004403">
    <property type="protein sequence ID" value="KAJ9590306.1"/>
    <property type="molecule type" value="Genomic_DNA"/>
</dbReference>
<reference evidence="2" key="2">
    <citation type="submission" date="2023-05" db="EMBL/GenBank/DDBJ databases">
        <authorList>
            <person name="Fouks B."/>
        </authorList>
    </citation>
    <scope>NUCLEOTIDE SEQUENCE</scope>
    <source>
        <strain evidence="2">Stay&amp;Tobe</strain>
        <tissue evidence="2">Testes</tissue>
    </source>
</reference>
<feature type="non-terminal residue" evidence="2">
    <location>
        <position position="1"/>
    </location>
</feature>
<dbReference type="PANTHER" id="PTHR11878:SF65">
    <property type="entry name" value="NA_CA-EXCHANGE PROTEIN, ISOFORM G"/>
    <property type="match status" value="1"/>
</dbReference>